<dbReference type="GeneID" id="9062848"/>
<name>C5KD76_PERM5</name>
<keyword evidence="2" id="KW-0539">Nucleus</keyword>
<organism evidence="5">
    <name type="scientific">Perkinsus marinus (strain ATCC 50983 / TXsc)</name>
    <dbReference type="NCBI Taxonomy" id="423536"/>
    <lineage>
        <taxon>Eukaryota</taxon>
        <taxon>Sar</taxon>
        <taxon>Alveolata</taxon>
        <taxon>Perkinsozoa</taxon>
        <taxon>Perkinsea</taxon>
        <taxon>Perkinsida</taxon>
        <taxon>Perkinsidae</taxon>
        <taxon>Perkinsus</taxon>
    </lineage>
</organism>
<dbReference type="GO" id="GO:0005657">
    <property type="term" value="C:replication fork"/>
    <property type="evidence" value="ECO:0007669"/>
    <property type="project" value="TreeGrafter"/>
</dbReference>
<evidence type="ECO:0000313" key="4">
    <source>
        <dbReference type="EMBL" id="EER17509.1"/>
    </source>
</evidence>
<dbReference type="GO" id="GO:0000723">
    <property type="term" value="P:telomere maintenance"/>
    <property type="evidence" value="ECO:0007669"/>
    <property type="project" value="TreeGrafter"/>
</dbReference>
<dbReference type="GO" id="GO:0007131">
    <property type="term" value="P:reciprocal meiotic recombination"/>
    <property type="evidence" value="ECO:0007669"/>
    <property type="project" value="TreeGrafter"/>
</dbReference>
<dbReference type="EMBL" id="GG672055">
    <property type="protein sequence ID" value="EER17509.1"/>
    <property type="molecule type" value="Genomic_DNA"/>
</dbReference>
<dbReference type="InterPro" id="IPR027417">
    <property type="entry name" value="P-loop_NTPase"/>
</dbReference>
<dbReference type="InterPro" id="IPR003593">
    <property type="entry name" value="AAA+_ATPase"/>
</dbReference>
<dbReference type="Gene3D" id="3.40.50.300">
    <property type="entry name" value="P-loop containing nucleotide triphosphate hydrolases"/>
    <property type="match status" value="1"/>
</dbReference>
<evidence type="ECO:0000256" key="2">
    <source>
        <dbReference type="ARBA" id="ARBA00023242"/>
    </source>
</evidence>
<dbReference type="InterPro" id="IPR020588">
    <property type="entry name" value="RecA_ATP-bd"/>
</dbReference>
<dbReference type="GO" id="GO:0000400">
    <property type="term" value="F:four-way junction DNA binding"/>
    <property type="evidence" value="ECO:0007669"/>
    <property type="project" value="TreeGrafter"/>
</dbReference>
<dbReference type="Pfam" id="PF08423">
    <property type="entry name" value="Rad51"/>
    <property type="match status" value="1"/>
</dbReference>
<dbReference type="GO" id="GO:0140664">
    <property type="term" value="F:ATP-dependent DNA damage sensor activity"/>
    <property type="evidence" value="ECO:0007669"/>
    <property type="project" value="InterPro"/>
</dbReference>
<dbReference type="OrthoDB" id="440833at2759"/>
<dbReference type="InParanoid" id="C5KD76"/>
<dbReference type="PROSITE" id="PS50162">
    <property type="entry name" value="RECA_2"/>
    <property type="match status" value="1"/>
</dbReference>
<dbReference type="OMA" id="IHCQGHN"/>
<protein>
    <submittedName>
        <fullName evidence="4">Meiotic recombination protein DMC1, putative</fullName>
    </submittedName>
</protein>
<dbReference type="AlphaFoldDB" id="C5KD76"/>
<dbReference type="GO" id="GO:0003697">
    <property type="term" value="F:single-stranded DNA binding"/>
    <property type="evidence" value="ECO:0007669"/>
    <property type="project" value="TreeGrafter"/>
</dbReference>
<dbReference type="InterPro" id="IPR013632">
    <property type="entry name" value="Rad51_C"/>
</dbReference>
<dbReference type="GO" id="GO:0005524">
    <property type="term" value="F:ATP binding"/>
    <property type="evidence" value="ECO:0007669"/>
    <property type="project" value="InterPro"/>
</dbReference>
<gene>
    <name evidence="4" type="ORF">Pmar_PMAR008072</name>
</gene>
<evidence type="ECO:0000313" key="5">
    <source>
        <dbReference type="Proteomes" id="UP000007800"/>
    </source>
</evidence>
<dbReference type="PANTHER" id="PTHR46457:SF1">
    <property type="entry name" value="DNA REPAIR PROTEIN RAD51 HOMOLOG 4"/>
    <property type="match status" value="1"/>
</dbReference>
<feature type="domain" description="RecA family profile 1" evidence="3">
    <location>
        <begin position="10"/>
        <end position="192"/>
    </location>
</feature>
<dbReference type="RefSeq" id="XP_002785713.1">
    <property type="nucleotide sequence ID" value="XM_002785667.1"/>
</dbReference>
<keyword evidence="5" id="KW-1185">Reference proteome</keyword>
<dbReference type="Proteomes" id="UP000007800">
    <property type="component" value="Unassembled WGS sequence"/>
</dbReference>
<dbReference type="GO" id="GO:0042148">
    <property type="term" value="P:DNA strand invasion"/>
    <property type="evidence" value="ECO:0007669"/>
    <property type="project" value="TreeGrafter"/>
</dbReference>
<dbReference type="GO" id="GO:0005815">
    <property type="term" value="C:microtubule organizing center"/>
    <property type="evidence" value="ECO:0007669"/>
    <property type="project" value="TreeGrafter"/>
</dbReference>
<proteinExistence type="predicted"/>
<evidence type="ECO:0000259" key="3">
    <source>
        <dbReference type="PROSITE" id="PS50162"/>
    </source>
</evidence>
<dbReference type="GO" id="GO:0000724">
    <property type="term" value="P:double-strand break repair via homologous recombination"/>
    <property type="evidence" value="ECO:0007669"/>
    <property type="project" value="TreeGrafter"/>
</dbReference>
<reference evidence="4 5" key="1">
    <citation type="submission" date="2008-07" db="EMBL/GenBank/DDBJ databases">
        <authorList>
            <person name="El-Sayed N."/>
            <person name="Caler E."/>
            <person name="Inman J."/>
            <person name="Amedeo P."/>
            <person name="Hass B."/>
            <person name="Wortman J."/>
        </authorList>
    </citation>
    <scope>NUCLEOTIDE SEQUENCE [LARGE SCALE GENOMIC DNA]</scope>
    <source>
        <strain evidence="5">ATCC 50983 / TXsc</strain>
    </source>
</reference>
<dbReference type="SUPFAM" id="SSF52540">
    <property type="entry name" value="P-loop containing nucleoside triphosphate hydrolases"/>
    <property type="match status" value="1"/>
</dbReference>
<accession>C5KD76</accession>
<evidence type="ECO:0000256" key="1">
    <source>
        <dbReference type="ARBA" id="ARBA00004123"/>
    </source>
</evidence>
<comment type="subcellular location">
    <subcellularLocation>
        <location evidence="1">Nucleus</location>
    </subcellularLocation>
</comment>
<dbReference type="SMART" id="SM00382">
    <property type="entry name" value="AAA"/>
    <property type="match status" value="1"/>
</dbReference>
<dbReference type="PANTHER" id="PTHR46457">
    <property type="entry name" value="DNA REPAIR PROTEIN RAD51 HOMOLOG 4"/>
    <property type="match status" value="1"/>
</dbReference>
<dbReference type="GO" id="GO:0033063">
    <property type="term" value="C:Rad51B-Rad51C-Rad51D-XRCC2 complex"/>
    <property type="evidence" value="ECO:0007669"/>
    <property type="project" value="TreeGrafter"/>
</dbReference>
<dbReference type="InterPro" id="IPR051988">
    <property type="entry name" value="HRR_RAD51_Paralog"/>
</dbReference>
<sequence>MSARDYGHLQRQYVSTGMPSLDAFLRGGLPVAQLVELYGPAGSGKTQVLMSIAVAVLAGEGRVFWFDSERTLHPERFQSLCERRSPHAPIEGMLSRMAIKECDDLLDLIRGVEALKTIPTCEGVPCLVVIDSVAAAARCTEDIILSRMQGDKSEGSDAAVLAERQSLLNRLAVALKGAAWVQRAAVVVSNHVTADFDSNQSDAFKPALGLTWSHAVNVRLMINRVEESSQREIVLTKSAQQMSSSCSVRITIDCVAVSP</sequence>